<evidence type="ECO:0000256" key="3">
    <source>
        <dbReference type="ARBA" id="ARBA00023170"/>
    </source>
</evidence>
<dbReference type="PANTHER" id="PTHR19367">
    <property type="entry name" value="T-CELL RECEPTOR ALPHA CHAIN V REGION"/>
    <property type="match status" value="1"/>
</dbReference>
<evidence type="ECO:0000256" key="1">
    <source>
        <dbReference type="ARBA" id="ARBA00022729"/>
    </source>
</evidence>
<sequence length="158" mass="17093">MKGPETDEAGHRKSVPSPTEISSNTRSRGGLASFCVSSGDQDGDSVSQSLSEVSITEGQDALLHCDFSTTSSTPYLFWYHQFPNHPPGHILTKHKYLPDEPDGKYSGTLNSEGNAVTLKIWEVSPADEAVYYCALSPTVAPEGMVSSSKTQRGLEMDH</sequence>
<organism evidence="8 9">
    <name type="scientific">Anolis carolinensis</name>
    <name type="common">Green anole</name>
    <name type="synonym">American chameleon</name>
    <dbReference type="NCBI Taxonomy" id="28377"/>
    <lineage>
        <taxon>Eukaryota</taxon>
        <taxon>Metazoa</taxon>
        <taxon>Chordata</taxon>
        <taxon>Craniata</taxon>
        <taxon>Vertebrata</taxon>
        <taxon>Euteleostomi</taxon>
        <taxon>Lepidosauria</taxon>
        <taxon>Squamata</taxon>
        <taxon>Bifurcata</taxon>
        <taxon>Unidentata</taxon>
        <taxon>Episquamata</taxon>
        <taxon>Toxicofera</taxon>
        <taxon>Iguania</taxon>
        <taxon>Dactyloidae</taxon>
        <taxon>Anolis</taxon>
    </lineage>
</organism>
<evidence type="ECO:0000259" key="7">
    <source>
        <dbReference type="PROSITE" id="PS50835"/>
    </source>
</evidence>
<reference evidence="8" key="1">
    <citation type="submission" date="2009-12" db="EMBL/GenBank/DDBJ databases">
        <title>The Genome Sequence of Anolis carolinensis (Green Anole Lizard).</title>
        <authorList>
            <consortium name="The Genome Sequencing Platform"/>
            <person name="Di Palma F."/>
            <person name="Alfoldi J."/>
            <person name="Heiman D."/>
            <person name="Young S."/>
            <person name="Grabherr M."/>
            <person name="Johnson J."/>
            <person name="Lander E.S."/>
            <person name="Lindblad-Toh K."/>
        </authorList>
    </citation>
    <scope>NUCLEOTIDE SEQUENCE [LARGE SCALE GENOMIC DNA]</scope>
    <source>
        <strain evidence="8">JBL SC #1</strain>
    </source>
</reference>
<dbReference type="InterPro" id="IPR013106">
    <property type="entry name" value="Ig_V-set"/>
</dbReference>
<dbReference type="InterPro" id="IPR003599">
    <property type="entry name" value="Ig_sub"/>
</dbReference>
<keyword evidence="5" id="KW-1279">T cell receptor</keyword>
<dbReference type="PANTHER" id="PTHR19367:SF18">
    <property type="entry name" value="T CELL RECEPTOR ALPHA VARIABLE 16"/>
    <property type="match status" value="1"/>
</dbReference>
<evidence type="ECO:0000256" key="4">
    <source>
        <dbReference type="ARBA" id="ARBA00023319"/>
    </source>
</evidence>
<dbReference type="SUPFAM" id="SSF48726">
    <property type="entry name" value="Immunoglobulin"/>
    <property type="match status" value="1"/>
</dbReference>
<keyword evidence="2" id="KW-1064">Adaptive immunity</keyword>
<reference evidence="8" key="3">
    <citation type="submission" date="2025-09" db="UniProtKB">
        <authorList>
            <consortium name="Ensembl"/>
        </authorList>
    </citation>
    <scope>IDENTIFICATION</scope>
</reference>
<feature type="compositionally biased region" description="Polar residues" evidence="6">
    <location>
        <begin position="16"/>
        <end position="27"/>
    </location>
</feature>
<dbReference type="Proteomes" id="UP000001646">
    <property type="component" value="Unplaced"/>
</dbReference>
<dbReference type="AlphaFoldDB" id="A0A803T3F6"/>
<dbReference type="InterPro" id="IPR036179">
    <property type="entry name" value="Ig-like_dom_sf"/>
</dbReference>
<feature type="compositionally biased region" description="Low complexity" evidence="6">
    <location>
        <begin position="36"/>
        <end position="49"/>
    </location>
</feature>
<dbReference type="GO" id="GO:0002250">
    <property type="term" value="P:adaptive immune response"/>
    <property type="evidence" value="ECO:0007669"/>
    <property type="project" value="UniProtKB-KW"/>
</dbReference>
<keyword evidence="9" id="KW-1185">Reference proteome</keyword>
<keyword evidence="3" id="KW-0675">Receptor</keyword>
<dbReference type="Ensembl" id="ENSACAT00000056605.1">
    <property type="protein sequence ID" value="ENSACAP00000029746.1"/>
    <property type="gene ID" value="ENSACAG00000045334.1"/>
</dbReference>
<dbReference type="InParanoid" id="A0A803T3F6"/>
<proteinExistence type="predicted"/>
<feature type="domain" description="Ig-like" evidence="7">
    <location>
        <begin position="44"/>
        <end position="146"/>
    </location>
</feature>
<dbReference type="GeneTree" id="ENSGT01030000235661"/>
<dbReference type="InterPro" id="IPR007110">
    <property type="entry name" value="Ig-like_dom"/>
</dbReference>
<dbReference type="SMART" id="SM00409">
    <property type="entry name" value="IG"/>
    <property type="match status" value="1"/>
</dbReference>
<evidence type="ECO:0000256" key="5">
    <source>
        <dbReference type="ARBA" id="ARBA00043266"/>
    </source>
</evidence>
<dbReference type="Pfam" id="PF07686">
    <property type="entry name" value="V-set"/>
    <property type="match status" value="1"/>
</dbReference>
<evidence type="ECO:0000313" key="9">
    <source>
        <dbReference type="Proteomes" id="UP000001646"/>
    </source>
</evidence>
<evidence type="ECO:0000256" key="2">
    <source>
        <dbReference type="ARBA" id="ARBA00023130"/>
    </source>
</evidence>
<dbReference type="Gene3D" id="2.60.40.10">
    <property type="entry name" value="Immunoglobulins"/>
    <property type="match status" value="1"/>
</dbReference>
<feature type="region of interest" description="Disordered" evidence="6">
    <location>
        <begin position="1"/>
        <end position="53"/>
    </location>
</feature>
<accession>A0A803T3F6</accession>
<reference evidence="8" key="2">
    <citation type="submission" date="2025-08" db="UniProtKB">
        <authorList>
            <consortium name="Ensembl"/>
        </authorList>
    </citation>
    <scope>IDENTIFICATION</scope>
</reference>
<name>A0A803T3F6_ANOCA</name>
<keyword evidence="4" id="KW-0393">Immunoglobulin domain</keyword>
<dbReference type="GO" id="GO:0042101">
    <property type="term" value="C:T cell receptor complex"/>
    <property type="evidence" value="ECO:0007669"/>
    <property type="project" value="UniProtKB-KW"/>
</dbReference>
<evidence type="ECO:0000313" key="8">
    <source>
        <dbReference type="Ensembl" id="ENSACAP00000029746.1"/>
    </source>
</evidence>
<keyword evidence="5" id="KW-0391">Immunity</keyword>
<dbReference type="InterPro" id="IPR013783">
    <property type="entry name" value="Ig-like_fold"/>
</dbReference>
<dbReference type="SMART" id="SM00406">
    <property type="entry name" value="IGv"/>
    <property type="match status" value="1"/>
</dbReference>
<keyword evidence="1" id="KW-0732">Signal</keyword>
<dbReference type="InterPro" id="IPR051287">
    <property type="entry name" value="TCR_variable_region"/>
</dbReference>
<feature type="compositionally biased region" description="Basic and acidic residues" evidence="6">
    <location>
        <begin position="1"/>
        <end position="11"/>
    </location>
</feature>
<evidence type="ECO:0000256" key="6">
    <source>
        <dbReference type="SAM" id="MobiDB-lite"/>
    </source>
</evidence>
<protein>
    <recommendedName>
        <fullName evidence="7">Ig-like domain-containing protein</fullName>
    </recommendedName>
</protein>
<dbReference type="PROSITE" id="PS50835">
    <property type="entry name" value="IG_LIKE"/>
    <property type="match status" value="1"/>
</dbReference>